<evidence type="ECO:0000313" key="7">
    <source>
        <dbReference type="Proteomes" id="UP000518288"/>
    </source>
</evidence>
<evidence type="ECO:0000259" key="5">
    <source>
        <dbReference type="Pfam" id="PF13439"/>
    </source>
</evidence>
<dbReference type="Gene3D" id="3.40.50.300">
    <property type="entry name" value="P-loop containing nucleotide triphosphate hydrolases"/>
    <property type="match status" value="1"/>
</dbReference>
<dbReference type="CDD" id="cd03804">
    <property type="entry name" value="GT4_WbaZ-like"/>
    <property type="match status" value="1"/>
</dbReference>
<dbReference type="PANTHER" id="PTHR32309">
    <property type="entry name" value="TYROSINE-PROTEIN KINASE"/>
    <property type="match status" value="1"/>
</dbReference>
<protein>
    <submittedName>
        <fullName evidence="6">Chain length determinant protein tyrosine kinase EpsG</fullName>
    </submittedName>
</protein>
<dbReference type="Pfam" id="PF13439">
    <property type="entry name" value="Glyco_transf_4"/>
    <property type="match status" value="1"/>
</dbReference>
<feature type="compositionally biased region" description="Pro residues" evidence="3">
    <location>
        <begin position="465"/>
        <end position="477"/>
    </location>
</feature>
<feature type="domain" description="Glycosyltransferase subfamily 4-like N-terminal" evidence="5">
    <location>
        <begin position="46"/>
        <end position="196"/>
    </location>
</feature>
<dbReference type="SUPFAM" id="SSF160246">
    <property type="entry name" value="EspE N-terminal domain-like"/>
    <property type="match status" value="1"/>
</dbReference>
<reference evidence="6 7" key="1">
    <citation type="submission" date="2020-07" db="EMBL/GenBank/DDBJ databases">
        <title>Genomic Encyclopedia of Archaeal and Bacterial Type Strains, Phase II (KMG-II): from individual species to whole genera.</title>
        <authorList>
            <person name="Goeker M."/>
        </authorList>
    </citation>
    <scope>NUCLEOTIDE SEQUENCE [LARGE SCALE GENOMIC DNA]</scope>
    <source>
        <strain evidence="6 7">DSM 21226</strain>
    </source>
</reference>
<dbReference type="RefSeq" id="WP_179633563.1">
    <property type="nucleotide sequence ID" value="NZ_JACCFH010000001.1"/>
</dbReference>
<feature type="region of interest" description="Disordered" evidence="3">
    <location>
        <begin position="449"/>
        <end position="488"/>
    </location>
</feature>
<dbReference type="Proteomes" id="UP000518288">
    <property type="component" value="Unassembled WGS sequence"/>
</dbReference>
<comment type="caution">
    <text evidence="6">The sequence shown here is derived from an EMBL/GenBank/DDBJ whole genome shotgun (WGS) entry which is preliminary data.</text>
</comment>
<keyword evidence="2" id="KW-0067">ATP-binding</keyword>
<dbReference type="Pfam" id="PF00534">
    <property type="entry name" value="Glycos_transf_1"/>
    <property type="match status" value="1"/>
</dbReference>
<dbReference type="EMBL" id="JACCFH010000001">
    <property type="protein sequence ID" value="NYG32705.1"/>
    <property type="molecule type" value="Genomic_DNA"/>
</dbReference>
<dbReference type="CDD" id="cd05387">
    <property type="entry name" value="BY-kinase"/>
    <property type="match status" value="1"/>
</dbReference>
<evidence type="ECO:0000256" key="1">
    <source>
        <dbReference type="ARBA" id="ARBA00022741"/>
    </source>
</evidence>
<dbReference type="InterPro" id="IPR001296">
    <property type="entry name" value="Glyco_trans_1"/>
</dbReference>
<keyword evidence="6" id="KW-0808">Transferase</keyword>
<dbReference type="InterPro" id="IPR005702">
    <property type="entry name" value="Wzc-like_C"/>
</dbReference>
<evidence type="ECO:0000259" key="4">
    <source>
        <dbReference type="Pfam" id="PF00534"/>
    </source>
</evidence>
<keyword evidence="1" id="KW-0547">Nucleotide-binding</keyword>
<dbReference type="GO" id="GO:0005524">
    <property type="term" value="F:ATP binding"/>
    <property type="evidence" value="ECO:0007669"/>
    <property type="project" value="UniProtKB-KW"/>
</dbReference>
<evidence type="ECO:0000256" key="3">
    <source>
        <dbReference type="SAM" id="MobiDB-lite"/>
    </source>
</evidence>
<keyword evidence="7" id="KW-1185">Reference proteome</keyword>
<accession>A0A7Y9R005</accession>
<dbReference type="InterPro" id="IPR050445">
    <property type="entry name" value="Bact_polysacc_biosynth/exp"/>
</dbReference>
<feature type="domain" description="Glycosyl transferase family 1" evidence="4">
    <location>
        <begin position="197"/>
        <end position="345"/>
    </location>
</feature>
<dbReference type="AlphaFoldDB" id="A0A7Y9R005"/>
<sequence>MQAPLRVALVHEWLVNHAGSEKVVEEILKIYPQADLFSVVDFLKPHERGFLQGKVAKTTFVQRLPGAEKRFRHYLPLMPLAMEQHDLSGYDLVLSSSHAVAKGVLTGPDQLHVCYIHSPIRYAWDMQHQYLKESGMASGVKGTVAKLLLHYMRLWDARTAAGVDQFLANSAFIGRRVRKVYRRDAEVIHPPVDVERFALRTDKEDFYLTASRMVPYKRMPMIVEAFSRMPDKKLVVIGDGPEMDKVRAVAGPNVSVLGFLGDAALVDHMQRAKAFVFAAEEDFGITPVEAQACGTPVIAFGRGGSLETVRGRGHPAQRTGVFFTEQTPEAVIAAVEAFEALPVPIRPETCRAHAEQFAPALFRQRFQAAVERAWARFHAEQDPEHLPVLSDVHTPALSPEPPPMLPYPVLTPMSIPVPGSRPRPGAVARSPVAMAEPVAAVVEASARVEPAPMPPSPSPSMSSPAPTPMPAPAPPAMSPSVSDAPRPDPVFERPFELPAADARPRSSPGAPAVLRPLGEIIRTMRPLSDGDIAHILVVQRRMKLRFGEAAVALDLVTQADVLWALSQQFNYPYSLDGNGLRGADLVVAVEPYSPQAEAFRDLRSRIMANDAAQGRQPLAVVSPDAGDGRTYVAANLAVTFSQLGERTVLVDGNLRDPGIHKLFGLKERASLSDLLNGRRPAKPFDRSADLPGLFIMQVGAPPPNPLELLQQPMFGILLRELQREFDRVIVDTPPARHTADARVIAATCRQTVLVGRHGKTEAQTMNLLVDRLRRTQATIAGVVLNDH</sequence>
<dbReference type="GO" id="GO:0004713">
    <property type="term" value="F:protein tyrosine kinase activity"/>
    <property type="evidence" value="ECO:0007669"/>
    <property type="project" value="TreeGrafter"/>
</dbReference>
<evidence type="ECO:0000313" key="6">
    <source>
        <dbReference type="EMBL" id="NYG32705.1"/>
    </source>
</evidence>
<dbReference type="InterPro" id="IPR027417">
    <property type="entry name" value="P-loop_NTPase"/>
</dbReference>
<organism evidence="6 7">
    <name type="scientific">Sphaerotilus montanus</name>
    <dbReference type="NCBI Taxonomy" id="522889"/>
    <lineage>
        <taxon>Bacteria</taxon>
        <taxon>Pseudomonadati</taxon>
        <taxon>Pseudomonadota</taxon>
        <taxon>Betaproteobacteria</taxon>
        <taxon>Burkholderiales</taxon>
        <taxon>Sphaerotilaceae</taxon>
        <taxon>Sphaerotilus</taxon>
    </lineage>
</organism>
<dbReference type="PANTHER" id="PTHR32309:SF13">
    <property type="entry name" value="FERRIC ENTEROBACTIN TRANSPORT PROTEIN FEPE"/>
    <property type="match status" value="1"/>
</dbReference>
<dbReference type="SUPFAM" id="SSF53756">
    <property type="entry name" value="UDP-Glycosyltransferase/glycogen phosphorylase"/>
    <property type="match status" value="1"/>
</dbReference>
<dbReference type="GO" id="GO:0005886">
    <property type="term" value="C:plasma membrane"/>
    <property type="evidence" value="ECO:0007669"/>
    <property type="project" value="TreeGrafter"/>
</dbReference>
<evidence type="ECO:0000256" key="2">
    <source>
        <dbReference type="ARBA" id="ARBA00022840"/>
    </source>
</evidence>
<dbReference type="InterPro" id="IPR037257">
    <property type="entry name" value="T2SS_E_N_sf"/>
</dbReference>
<dbReference type="Gene3D" id="3.40.50.2000">
    <property type="entry name" value="Glycogen Phosphorylase B"/>
    <property type="match status" value="2"/>
</dbReference>
<dbReference type="InterPro" id="IPR028098">
    <property type="entry name" value="Glyco_trans_4-like_N"/>
</dbReference>
<proteinExistence type="predicted"/>
<name>A0A7Y9R005_9BURK</name>
<keyword evidence="6" id="KW-0418">Kinase</keyword>
<gene>
    <name evidence="6" type="ORF">BDD16_001691</name>
</gene>
<dbReference type="SUPFAM" id="SSF52540">
    <property type="entry name" value="P-loop containing nucleoside triphosphate hydrolases"/>
    <property type="match status" value="1"/>
</dbReference>
<dbReference type="NCBIfam" id="TIGR01007">
    <property type="entry name" value="eps_fam"/>
    <property type="match status" value="1"/>
</dbReference>
<dbReference type="GO" id="GO:0016757">
    <property type="term" value="F:glycosyltransferase activity"/>
    <property type="evidence" value="ECO:0007669"/>
    <property type="project" value="InterPro"/>
</dbReference>